<protein>
    <submittedName>
        <fullName evidence="2">Uncharacterized protein</fullName>
    </submittedName>
</protein>
<keyword evidence="1" id="KW-0472">Membrane</keyword>
<comment type="caution">
    <text evidence="2">The sequence shown here is derived from an EMBL/GenBank/DDBJ whole genome shotgun (WGS) entry which is preliminary data.</text>
</comment>
<sequence length="62" mass="7226">MTKRTSRIIASIMLIVFIIFISYALNHPEGSFPWMVEITYLLFALYIGVMIFLFVAPFKNHV</sequence>
<dbReference type="Proteomes" id="UP000093352">
    <property type="component" value="Unassembled WGS sequence"/>
</dbReference>
<evidence type="ECO:0000256" key="1">
    <source>
        <dbReference type="SAM" id="Phobius"/>
    </source>
</evidence>
<dbReference type="EMBL" id="MBEW02000008">
    <property type="protein sequence ID" value="RDY21348.1"/>
    <property type="molecule type" value="Genomic_DNA"/>
</dbReference>
<proteinExistence type="predicted"/>
<dbReference type="STRING" id="1871336.BBG48_10460"/>
<keyword evidence="1" id="KW-0812">Transmembrane</keyword>
<gene>
    <name evidence="2" type="ORF">BBG48_005320</name>
</gene>
<keyword evidence="3" id="KW-1185">Reference proteome</keyword>
<evidence type="ECO:0000313" key="3">
    <source>
        <dbReference type="Proteomes" id="UP000093352"/>
    </source>
</evidence>
<keyword evidence="1" id="KW-1133">Transmembrane helix</keyword>
<organism evidence="2 3">
    <name type="scientific">Criibacterium bergeronii</name>
    <dbReference type="NCBI Taxonomy" id="1871336"/>
    <lineage>
        <taxon>Bacteria</taxon>
        <taxon>Bacillati</taxon>
        <taxon>Bacillota</taxon>
        <taxon>Clostridia</taxon>
        <taxon>Peptostreptococcales</taxon>
        <taxon>Filifactoraceae</taxon>
        <taxon>Criibacterium</taxon>
    </lineage>
</organism>
<accession>A0A371ILI4</accession>
<feature type="transmembrane region" description="Helical" evidence="1">
    <location>
        <begin position="7"/>
        <end position="26"/>
    </location>
</feature>
<reference evidence="2 3" key="1">
    <citation type="journal article" date="2016" name="Genome Announc.">
        <title>Draft Genome Sequence of Criibacterium bergeronii gen. nov., sp. nov., Strain CCRI-22567T, Isolated from a Vaginal Sample from a Woman with Bacterial Vaginosis.</title>
        <authorList>
            <person name="Maheux A.F."/>
            <person name="Berube E."/>
            <person name="Boudreau D.K."/>
            <person name="Raymond F."/>
            <person name="Corbeil J."/>
            <person name="Roy P.H."/>
            <person name="Boissinot M."/>
            <person name="Omar R.F."/>
        </authorList>
    </citation>
    <scope>NUCLEOTIDE SEQUENCE [LARGE SCALE GENOMIC DNA]</scope>
    <source>
        <strain evidence="2 3">CCRI-22567</strain>
    </source>
</reference>
<evidence type="ECO:0000313" key="2">
    <source>
        <dbReference type="EMBL" id="RDY21348.1"/>
    </source>
</evidence>
<dbReference type="AlphaFoldDB" id="A0A371ILI4"/>
<dbReference type="RefSeq" id="WP_068913407.1">
    <property type="nucleotide sequence ID" value="NZ_MBEW02000008.1"/>
</dbReference>
<feature type="transmembrane region" description="Helical" evidence="1">
    <location>
        <begin position="38"/>
        <end position="58"/>
    </location>
</feature>
<name>A0A371ILI4_9FIRM</name>